<gene>
    <name evidence="6" type="primary">ugpB1</name>
    <name evidence="6" type="ORF">CMASS_00205</name>
</gene>
<feature type="signal peptide" evidence="5">
    <location>
        <begin position="1"/>
        <end position="27"/>
    </location>
</feature>
<dbReference type="EMBL" id="CP063189">
    <property type="protein sequence ID" value="WCZ31513.1"/>
    <property type="molecule type" value="Genomic_DNA"/>
</dbReference>
<proteinExistence type="inferred from homology"/>
<keyword evidence="3" id="KW-0813">Transport</keyword>
<dbReference type="Gene3D" id="3.40.190.10">
    <property type="entry name" value="Periplasmic binding protein-like II"/>
    <property type="match status" value="2"/>
</dbReference>
<comment type="subcellular location">
    <subcellularLocation>
        <location evidence="1">Cell envelope</location>
    </subcellularLocation>
</comment>
<sequence length="445" mass="47628">MVFSKGTRVISMITAATMASCALTACAPSTPDEKTNADGEIVVDMWHSASGAANQTLQEIVSDFNESHEGEIEINASYQGGYGDSIAKFISSVQTGELPALMQANDVQTAWLYDSKLSTPAEDLGDGYDFGGLVDAVQNYYTIDDKIQSMPFMVSQPGMYVNDDVLEDAGVDPDSLDSMDGLLDAAEKIHDRTGMAGLTFHNTGWWVEEFQAAAGEFMCSPENGTGANRPKEFNLDSQTTIDLWSRIGELYKSGAIHNPGSGGDASNGAFIAKKAGIMINSSGNYGNVIDGNPSFNWSIHSLPSGTKNGGAVPGGNSLWAIKEGHSERTQEAAWEFMKYVGSDEVQQKIFNETGYLPTTSKAAEELNDLTPQQQGLINQLEDTPSSQITAGCKSGALNDARTSYESAMSAIANGADAKDEMTRAKKKVDASIENYNRRAENTKGL</sequence>
<keyword evidence="4 5" id="KW-0732">Signal</keyword>
<evidence type="ECO:0000256" key="2">
    <source>
        <dbReference type="ARBA" id="ARBA00008520"/>
    </source>
</evidence>
<dbReference type="PANTHER" id="PTHR43649">
    <property type="entry name" value="ARABINOSE-BINDING PROTEIN-RELATED"/>
    <property type="match status" value="1"/>
</dbReference>
<dbReference type="InterPro" id="IPR006059">
    <property type="entry name" value="SBP"/>
</dbReference>
<dbReference type="PANTHER" id="PTHR43649:SF31">
    <property type="entry name" value="SN-GLYCEROL-3-PHOSPHATE-BINDING PERIPLASMIC PROTEIN UGPB"/>
    <property type="match status" value="1"/>
</dbReference>
<evidence type="ECO:0000313" key="7">
    <source>
        <dbReference type="Proteomes" id="UP001220064"/>
    </source>
</evidence>
<dbReference type="Proteomes" id="UP001220064">
    <property type="component" value="Chromosome"/>
</dbReference>
<organism evidence="6 7">
    <name type="scientific">Corynebacterium massiliense DSM 45435</name>
    <dbReference type="NCBI Taxonomy" id="1121364"/>
    <lineage>
        <taxon>Bacteria</taxon>
        <taxon>Bacillati</taxon>
        <taxon>Actinomycetota</taxon>
        <taxon>Actinomycetes</taxon>
        <taxon>Mycobacteriales</taxon>
        <taxon>Corynebacteriaceae</taxon>
        <taxon>Corynebacterium</taxon>
    </lineage>
</organism>
<evidence type="ECO:0000256" key="5">
    <source>
        <dbReference type="SAM" id="SignalP"/>
    </source>
</evidence>
<feature type="chain" id="PRO_5045740645" evidence="5">
    <location>
        <begin position="28"/>
        <end position="445"/>
    </location>
</feature>
<accession>A0ABY7U6W5</accession>
<name>A0ABY7U6W5_9CORY</name>
<dbReference type="PROSITE" id="PS51257">
    <property type="entry name" value="PROKAR_LIPOPROTEIN"/>
    <property type="match status" value="1"/>
</dbReference>
<evidence type="ECO:0000256" key="3">
    <source>
        <dbReference type="ARBA" id="ARBA00022448"/>
    </source>
</evidence>
<comment type="similarity">
    <text evidence="2">Belongs to the bacterial solute-binding protein 1 family.</text>
</comment>
<protein>
    <submittedName>
        <fullName evidence="6">Sn-glycerol-3-phosphate-binding periplasmic protein UgpB</fullName>
    </submittedName>
</protein>
<keyword evidence="7" id="KW-1185">Reference proteome</keyword>
<evidence type="ECO:0000256" key="1">
    <source>
        <dbReference type="ARBA" id="ARBA00004196"/>
    </source>
</evidence>
<reference evidence="6 7" key="1">
    <citation type="submission" date="2020-10" db="EMBL/GenBank/DDBJ databases">
        <title>Complete genome sequence of Corynebacterium massiliense DSM 45435, type strain of Corynebacterium massiliense.</title>
        <authorList>
            <person name="Busche T."/>
            <person name="Kalinowski J."/>
            <person name="Ruckert C."/>
        </authorList>
    </citation>
    <scope>NUCLEOTIDE SEQUENCE [LARGE SCALE GENOMIC DNA]</scope>
    <source>
        <strain evidence="6 7">DSM 45435</strain>
    </source>
</reference>
<evidence type="ECO:0000313" key="6">
    <source>
        <dbReference type="EMBL" id="WCZ31513.1"/>
    </source>
</evidence>
<evidence type="ECO:0000256" key="4">
    <source>
        <dbReference type="ARBA" id="ARBA00022729"/>
    </source>
</evidence>
<dbReference type="SUPFAM" id="SSF53850">
    <property type="entry name" value="Periplasmic binding protein-like II"/>
    <property type="match status" value="1"/>
</dbReference>
<dbReference type="Pfam" id="PF13416">
    <property type="entry name" value="SBP_bac_8"/>
    <property type="match status" value="1"/>
</dbReference>
<dbReference type="InterPro" id="IPR050490">
    <property type="entry name" value="Bact_solute-bd_prot1"/>
</dbReference>